<gene>
    <name evidence="1" type="ORF">QAD02_024198</name>
</gene>
<evidence type="ECO:0000313" key="2">
    <source>
        <dbReference type="Proteomes" id="UP001239111"/>
    </source>
</evidence>
<dbReference type="EMBL" id="CM056741">
    <property type="protein sequence ID" value="KAJ8688403.1"/>
    <property type="molecule type" value="Genomic_DNA"/>
</dbReference>
<protein>
    <submittedName>
        <fullName evidence="1">Uncharacterized protein</fullName>
    </submittedName>
</protein>
<sequence length="375" mass="44173">MTRTELEDQLVTQIIITILKCLVRIGFVLVNNVYCIPTYLVWMLLIFPLKFYHPQFYWKIEGLFFHWLLAMVSMWTWTAGYDVIEQGDDIDKIINERTLVIANHQSTGDVPILMTTFNAKPSILPNLMWIMDNIFKYTNFGVVSLLHHDFFILSGRRKRELSLQQLEKHLKESYIPLERRWMVLFPEGGFLCKRRETSQKYAKKNNLPILENVTLPRVGALQTIYDIVGPSQNNNSSEEQPPNRRSSTAIARPEIRWILDITIAYPQGKPIDLPTIITGSRPPCQTVLFYRIYPTSMVPKEPEQLSRWLYNRWAEKEALLDNFYKYGTFVGTHTTNSEDRKVRQDPLRFLVLHLFFLTSSYFHYNVLSYVLSYLW</sequence>
<evidence type="ECO:0000313" key="1">
    <source>
        <dbReference type="EMBL" id="KAJ8688403.1"/>
    </source>
</evidence>
<proteinExistence type="predicted"/>
<reference evidence="1" key="1">
    <citation type="submission" date="2023-04" db="EMBL/GenBank/DDBJ databases">
        <title>A chromosome-level genome assembly of the parasitoid wasp Eretmocerus hayati.</title>
        <authorList>
            <person name="Zhong Y."/>
            <person name="Liu S."/>
            <person name="Liu Y."/>
        </authorList>
    </citation>
    <scope>NUCLEOTIDE SEQUENCE</scope>
    <source>
        <strain evidence="1">ZJU_SS_LIU_2023</strain>
    </source>
</reference>
<comment type="caution">
    <text evidence="1">The sequence shown here is derived from an EMBL/GenBank/DDBJ whole genome shotgun (WGS) entry which is preliminary data.</text>
</comment>
<organism evidence="1 2">
    <name type="scientific">Eretmocerus hayati</name>
    <dbReference type="NCBI Taxonomy" id="131215"/>
    <lineage>
        <taxon>Eukaryota</taxon>
        <taxon>Metazoa</taxon>
        <taxon>Ecdysozoa</taxon>
        <taxon>Arthropoda</taxon>
        <taxon>Hexapoda</taxon>
        <taxon>Insecta</taxon>
        <taxon>Pterygota</taxon>
        <taxon>Neoptera</taxon>
        <taxon>Endopterygota</taxon>
        <taxon>Hymenoptera</taxon>
        <taxon>Apocrita</taxon>
        <taxon>Proctotrupomorpha</taxon>
        <taxon>Chalcidoidea</taxon>
        <taxon>Aphelinidae</taxon>
        <taxon>Aphelininae</taxon>
        <taxon>Eretmocerus</taxon>
    </lineage>
</organism>
<keyword evidence="2" id="KW-1185">Reference proteome</keyword>
<name>A0ACC2PY31_9HYME</name>
<dbReference type="Proteomes" id="UP001239111">
    <property type="component" value="Chromosome 1"/>
</dbReference>
<accession>A0ACC2PY31</accession>